<accession>A0A0F9TYX8</accession>
<feature type="compositionally biased region" description="Basic and acidic residues" evidence="1">
    <location>
        <begin position="60"/>
        <end position="87"/>
    </location>
</feature>
<feature type="region of interest" description="Disordered" evidence="1">
    <location>
        <begin position="56"/>
        <end position="100"/>
    </location>
</feature>
<dbReference type="EMBL" id="LAZR01000933">
    <property type="protein sequence ID" value="KKN54306.1"/>
    <property type="molecule type" value="Genomic_DNA"/>
</dbReference>
<dbReference type="AlphaFoldDB" id="A0A0F9TYX8"/>
<evidence type="ECO:0000256" key="1">
    <source>
        <dbReference type="SAM" id="MobiDB-lite"/>
    </source>
</evidence>
<organism evidence="2">
    <name type="scientific">marine sediment metagenome</name>
    <dbReference type="NCBI Taxonomy" id="412755"/>
    <lineage>
        <taxon>unclassified sequences</taxon>
        <taxon>metagenomes</taxon>
        <taxon>ecological metagenomes</taxon>
    </lineage>
</organism>
<evidence type="ECO:0000313" key="2">
    <source>
        <dbReference type="EMBL" id="KKN54306.1"/>
    </source>
</evidence>
<reference evidence="2" key="1">
    <citation type="journal article" date="2015" name="Nature">
        <title>Complex archaea that bridge the gap between prokaryotes and eukaryotes.</title>
        <authorList>
            <person name="Spang A."/>
            <person name="Saw J.H."/>
            <person name="Jorgensen S.L."/>
            <person name="Zaremba-Niedzwiedzka K."/>
            <person name="Martijn J."/>
            <person name="Lind A.E."/>
            <person name="van Eijk R."/>
            <person name="Schleper C."/>
            <person name="Guy L."/>
            <person name="Ettema T.J."/>
        </authorList>
    </citation>
    <scope>NUCLEOTIDE SEQUENCE</scope>
</reference>
<gene>
    <name evidence="2" type="ORF">LCGC14_0593610</name>
</gene>
<protein>
    <submittedName>
        <fullName evidence="2">Uncharacterized protein</fullName>
    </submittedName>
</protein>
<comment type="caution">
    <text evidence="2">The sequence shown here is derived from an EMBL/GenBank/DDBJ whole genome shotgun (WGS) entry which is preliminary data.</text>
</comment>
<name>A0A0F9TYX8_9ZZZZ</name>
<proteinExistence type="predicted"/>
<sequence length="136" mass="15304">MKHYKLIALSVGAKGNRPLFKKDNKTYPENTWDEGRAEELVGLGFLVRIKGDPIKATPKIKSEPKPEKEKPEAKKEPSILDSMKEAGGEETEEISEKDEKEALLKEAKELAENKGIKAPHYLTGIEKLKTFIDDNK</sequence>